<evidence type="ECO:0000259" key="6">
    <source>
        <dbReference type="PROSITE" id="PS50103"/>
    </source>
</evidence>
<dbReference type="Proteomes" id="UP000019335">
    <property type="component" value="Chromosome 4"/>
</dbReference>
<dbReference type="AlphaFoldDB" id="W7U7P5"/>
<dbReference type="Gene3D" id="4.10.1000.10">
    <property type="entry name" value="Zinc finger, CCCH-type"/>
    <property type="match status" value="1"/>
</dbReference>
<dbReference type="SUPFAM" id="SSF90229">
    <property type="entry name" value="CCCH zinc finger"/>
    <property type="match status" value="1"/>
</dbReference>
<evidence type="ECO:0000256" key="1">
    <source>
        <dbReference type="ARBA" id="ARBA00022723"/>
    </source>
</evidence>
<keyword evidence="2 4" id="KW-0863">Zinc-finger</keyword>
<dbReference type="InterPro" id="IPR041686">
    <property type="entry name" value="Znf-CCCH_3"/>
</dbReference>
<evidence type="ECO:0000256" key="3">
    <source>
        <dbReference type="ARBA" id="ARBA00022833"/>
    </source>
</evidence>
<dbReference type="InterPro" id="IPR036855">
    <property type="entry name" value="Znf_CCCH_sf"/>
</dbReference>
<feature type="region of interest" description="Disordered" evidence="5">
    <location>
        <begin position="1"/>
        <end position="29"/>
    </location>
</feature>
<comment type="caution">
    <text evidence="7">The sequence shown here is derived from an EMBL/GenBank/DDBJ whole genome shotgun (WGS) entry which is preliminary data.</text>
</comment>
<name>W7U7P5_9STRA</name>
<feature type="zinc finger region" description="C3H1-type" evidence="4">
    <location>
        <begin position="39"/>
        <end position="66"/>
    </location>
</feature>
<evidence type="ECO:0000256" key="2">
    <source>
        <dbReference type="ARBA" id="ARBA00022771"/>
    </source>
</evidence>
<reference evidence="7 8" key="1">
    <citation type="journal article" date="2014" name="Mol. Plant">
        <title>Chromosome Scale Genome Assembly and Transcriptome Profiling of Nannochloropsis gaditana in Nitrogen Depletion.</title>
        <authorList>
            <person name="Corteggiani Carpinelli E."/>
            <person name="Telatin A."/>
            <person name="Vitulo N."/>
            <person name="Forcato C."/>
            <person name="D'Angelo M."/>
            <person name="Schiavon R."/>
            <person name="Vezzi A."/>
            <person name="Giacometti G.M."/>
            <person name="Morosinotto T."/>
            <person name="Valle G."/>
        </authorList>
    </citation>
    <scope>NUCLEOTIDE SEQUENCE [LARGE SCALE GENOMIC DNA]</scope>
    <source>
        <strain evidence="7 8">B-31</strain>
    </source>
</reference>
<keyword evidence="1 4" id="KW-0479">Metal-binding</keyword>
<keyword evidence="8" id="KW-1185">Reference proteome</keyword>
<dbReference type="Pfam" id="PF15663">
    <property type="entry name" value="zf-CCCH_3"/>
    <property type="match status" value="1"/>
</dbReference>
<proteinExistence type="predicted"/>
<protein>
    <submittedName>
        <fullName evidence="7">Zinc finger ccch domain-containing protein 17</fullName>
    </submittedName>
</protein>
<evidence type="ECO:0000313" key="7">
    <source>
        <dbReference type="EMBL" id="EWM28914.1"/>
    </source>
</evidence>
<sequence>MSYKCGPGGGGGSYRGTDPGGGGGRGGGGGQAWATSIDINGLTDCFYYLSDKCTKGPDCAFRHNEHAKRNRKTCTTWAQGGKCSPRAKHAYKACNKGPEPSTCLASDSSLRMLLSLHFCVRIVCLLYFGG</sequence>
<organism evidence="7 8">
    <name type="scientific">Nannochloropsis gaditana</name>
    <dbReference type="NCBI Taxonomy" id="72520"/>
    <lineage>
        <taxon>Eukaryota</taxon>
        <taxon>Sar</taxon>
        <taxon>Stramenopiles</taxon>
        <taxon>Ochrophyta</taxon>
        <taxon>Eustigmatophyceae</taxon>
        <taxon>Eustigmatales</taxon>
        <taxon>Monodopsidaceae</taxon>
        <taxon>Nannochloropsis</taxon>
    </lineage>
</organism>
<dbReference type="OrthoDB" id="5395350at2759"/>
<gene>
    <name evidence="7" type="ORF">Naga_101494g2</name>
</gene>
<dbReference type="EMBL" id="AZIL01000236">
    <property type="protein sequence ID" value="EWM28914.1"/>
    <property type="molecule type" value="Genomic_DNA"/>
</dbReference>
<dbReference type="PROSITE" id="PS50103">
    <property type="entry name" value="ZF_C3H1"/>
    <property type="match status" value="1"/>
</dbReference>
<evidence type="ECO:0000313" key="8">
    <source>
        <dbReference type="Proteomes" id="UP000019335"/>
    </source>
</evidence>
<accession>W7U7P5</accession>
<feature type="domain" description="C3H1-type" evidence="6">
    <location>
        <begin position="39"/>
        <end position="66"/>
    </location>
</feature>
<keyword evidence="3 4" id="KW-0862">Zinc</keyword>
<dbReference type="InterPro" id="IPR000571">
    <property type="entry name" value="Znf_CCCH"/>
</dbReference>
<evidence type="ECO:0000256" key="4">
    <source>
        <dbReference type="PROSITE-ProRule" id="PRU00723"/>
    </source>
</evidence>
<dbReference type="GO" id="GO:0008270">
    <property type="term" value="F:zinc ion binding"/>
    <property type="evidence" value="ECO:0007669"/>
    <property type="project" value="UniProtKB-KW"/>
</dbReference>
<evidence type="ECO:0000256" key="5">
    <source>
        <dbReference type="SAM" id="MobiDB-lite"/>
    </source>
</evidence>